<reference evidence="2" key="1">
    <citation type="submission" date="2022-06" db="EMBL/GenBank/DDBJ databases">
        <title>Akkermansia biwalacus sp. nov., an anaerobic mucin-degrading bacterium isolated from human intestine.</title>
        <authorList>
            <person name="Kobayashi Y."/>
            <person name="Inoue S."/>
            <person name="Kawahara T."/>
            <person name="Kohda N."/>
        </authorList>
    </citation>
    <scope>NUCLEOTIDE SEQUENCE</scope>
    <source>
        <strain evidence="2">WON2089</strain>
    </source>
</reference>
<name>A0ABN6QMN2_9BACT</name>
<dbReference type="EMBL" id="AP025943">
    <property type="protein sequence ID" value="BDL44552.1"/>
    <property type="molecule type" value="Genomic_DNA"/>
</dbReference>
<protein>
    <submittedName>
        <fullName evidence="2">Uncharacterized protein</fullName>
    </submittedName>
</protein>
<gene>
    <name evidence="2" type="ORF">Abiwalacus_21260</name>
</gene>
<accession>A0ABN6QMN2</accession>
<feature type="region of interest" description="Disordered" evidence="1">
    <location>
        <begin position="65"/>
        <end position="86"/>
    </location>
</feature>
<dbReference type="Proteomes" id="UP001062263">
    <property type="component" value="Chromosome"/>
</dbReference>
<keyword evidence="3" id="KW-1185">Reference proteome</keyword>
<dbReference type="RefSeq" id="WP_215434010.1">
    <property type="nucleotide sequence ID" value="NZ_AP025943.1"/>
</dbReference>
<feature type="compositionally biased region" description="Polar residues" evidence="1">
    <location>
        <begin position="75"/>
        <end position="86"/>
    </location>
</feature>
<evidence type="ECO:0000256" key="1">
    <source>
        <dbReference type="SAM" id="MobiDB-lite"/>
    </source>
</evidence>
<sequence>MKSWKEAFSRPSSCSVFIAHAGKFLDERRGTEYYGLCIAAGEGCRDGWNDFVAEPSSVLLTHRANPRLTEKSRNTGDSCNAQGILD</sequence>
<evidence type="ECO:0000313" key="3">
    <source>
        <dbReference type="Proteomes" id="UP001062263"/>
    </source>
</evidence>
<proteinExistence type="predicted"/>
<organism evidence="2 3">
    <name type="scientific">Akkermansia biwaensis</name>
    <dbReference type="NCBI Taxonomy" id="2946555"/>
    <lineage>
        <taxon>Bacteria</taxon>
        <taxon>Pseudomonadati</taxon>
        <taxon>Verrucomicrobiota</taxon>
        <taxon>Verrucomicrobiia</taxon>
        <taxon>Verrucomicrobiales</taxon>
        <taxon>Akkermansiaceae</taxon>
        <taxon>Akkermansia</taxon>
    </lineage>
</organism>
<evidence type="ECO:0000313" key="2">
    <source>
        <dbReference type="EMBL" id="BDL44552.1"/>
    </source>
</evidence>